<evidence type="ECO:0000313" key="4">
    <source>
        <dbReference type="Proteomes" id="UP001220395"/>
    </source>
</evidence>
<dbReference type="Pfam" id="PF07486">
    <property type="entry name" value="Hydrolase_2"/>
    <property type="match status" value="1"/>
</dbReference>
<dbReference type="GO" id="GO:0016787">
    <property type="term" value="F:hydrolase activity"/>
    <property type="evidence" value="ECO:0007669"/>
    <property type="project" value="UniProtKB-KW"/>
</dbReference>
<evidence type="ECO:0000256" key="1">
    <source>
        <dbReference type="SAM" id="SignalP"/>
    </source>
</evidence>
<gene>
    <name evidence="3" type="ORF">PQ455_10015</name>
</gene>
<dbReference type="Proteomes" id="UP001220395">
    <property type="component" value="Chromosome"/>
</dbReference>
<feature type="chain" id="PRO_5046292464" evidence="1">
    <location>
        <begin position="31"/>
        <end position="186"/>
    </location>
</feature>
<keyword evidence="1" id="KW-0732">Signal</keyword>
<dbReference type="InterPro" id="IPR042047">
    <property type="entry name" value="SleB_dom1"/>
</dbReference>
<keyword evidence="4" id="KW-1185">Reference proteome</keyword>
<reference evidence="3 4" key="1">
    <citation type="submission" date="2023-02" db="EMBL/GenBank/DDBJ databases">
        <title>Genome sequence of Sphingomonas naphthae.</title>
        <authorList>
            <person name="Kim S."/>
            <person name="Heo J."/>
            <person name="Kwon S.-W."/>
        </authorList>
    </citation>
    <scope>NUCLEOTIDE SEQUENCE [LARGE SCALE GENOMIC DNA]</scope>
    <source>
        <strain evidence="3 4">KACC 18716</strain>
    </source>
</reference>
<name>A0ABY7TI17_9SPHN</name>
<proteinExistence type="predicted"/>
<feature type="domain" description="Cell wall hydrolase SleB" evidence="2">
    <location>
        <begin position="85"/>
        <end position="185"/>
    </location>
</feature>
<accession>A0ABY7TI17</accession>
<dbReference type="EMBL" id="CP117411">
    <property type="protein sequence ID" value="WCT71984.1"/>
    <property type="molecule type" value="Genomic_DNA"/>
</dbReference>
<sequence length="186" mass="20166">MTFAVRISKGMKAKALMALAIAGTAGLASAAPLPDYDPQFISSTSLNLQTLDANLSAPVRTTAAEPSPRELECMAKVVHHEAANQPRAGQLAVAQLMMNRMESGRFADTICGVAAQRGQFFDVDAYTPRQDARWDVAMEVSREAMTDSAKPVVPGALFYHANTQGATSFFRTRQRVATLGDHIFYR</sequence>
<organism evidence="3 4">
    <name type="scientific">Sphingomonas naphthae</name>
    <dbReference type="NCBI Taxonomy" id="1813468"/>
    <lineage>
        <taxon>Bacteria</taxon>
        <taxon>Pseudomonadati</taxon>
        <taxon>Pseudomonadota</taxon>
        <taxon>Alphaproteobacteria</taxon>
        <taxon>Sphingomonadales</taxon>
        <taxon>Sphingomonadaceae</taxon>
        <taxon>Sphingomonas</taxon>
    </lineage>
</organism>
<evidence type="ECO:0000313" key="3">
    <source>
        <dbReference type="EMBL" id="WCT71984.1"/>
    </source>
</evidence>
<dbReference type="RefSeq" id="WP_273685931.1">
    <property type="nucleotide sequence ID" value="NZ_CP117411.1"/>
</dbReference>
<keyword evidence="3" id="KW-0378">Hydrolase</keyword>
<evidence type="ECO:0000259" key="2">
    <source>
        <dbReference type="Pfam" id="PF07486"/>
    </source>
</evidence>
<feature type="signal peptide" evidence="1">
    <location>
        <begin position="1"/>
        <end position="30"/>
    </location>
</feature>
<dbReference type="InterPro" id="IPR011105">
    <property type="entry name" value="Cell_wall_hydrolase_SleB"/>
</dbReference>
<dbReference type="Gene3D" id="1.10.10.2520">
    <property type="entry name" value="Cell wall hydrolase SleB, domain 1"/>
    <property type="match status" value="1"/>
</dbReference>
<protein>
    <submittedName>
        <fullName evidence="3">Cell wall hydrolase</fullName>
    </submittedName>
</protein>